<dbReference type="AlphaFoldDB" id="A0A934VU37"/>
<dbReference type="InterPro" id="IPR041424">
    <property type="entry name" value="CinA_KH"/>
</dbReference>
<dbReference type="CDD" id="cd00885">
    <property type="entry name" value="cinA"/>
    <property type="match status" value="1"/>
</dbReference>
<evidence type="ECO:0000259" key="2">
    <source>
        <dbReference type="SMART" id="SM00852"/>
    </source>
</evidence>
<dbReference type="PANTHER" id="PTHR13939:SF0">
    <property type="entry name" value="NMN AMIDOHYDROLASE-LIKE PROTEIN YFAY"/>
    <property type="match status" value="1"/>
</dbReference>
<dbReference type="EMBL" id="JAENIL010000084">
    <property type="protein sequence ID" value="MBK1880358.1"/>
    <property type="molecule type" value="Genomic_DNA"/>
</dbReference>
<dbReference type="Proteomes" id="UP000617628">
    <property type="component" value="Unassembled WGS sequence"/>
</dbReference>
<dbReference type="SMART" id="SM00852">
    <property type="entry name" value="MoCF_biosynth"/>
    <property type="match status" value="1"/>
</dbReference>
<accession>A0A934VU37</accession>
<dbReference type="Gene3D" id="3.40.980.10">
    <property type="entry name" value="MoaB/Mog-like domain"/>
    <property type="match status" value="1"/>
</dbReference>
<dbReference type="Pfam" id="PF02464">
    <property type="entry name" value="CinA"/>
    <property type="match status" value="1"/>
</dbReference>
<proteinExistence type="inferred from homology"/>
<dbReference type="NCBIfam" id="TIGR00200">
    <property type="entry name" value="cinA_nterm"/>
    <property type="match status" value="1"/>
</dbReference>
<dbReference type="InterPro" id="IPR008135">
    <property type="entry name" value="Competence-induced_CinA"/>
</dbReference>
<dbReference type="InterPro" id="IPR036425">
    <property type="entry name" value="MoaB/Mog-like_dom_sf"/>
</dbReference>
<comment type="caution">
    <text evidence="3">The sequence shown here is derived from an EMBL/GenBank/DDBJ whole genome shotgun (WGS) entry which is preliminary data.</text>
</comment>
<dbReference type="InterPro" id="IPR008136">
    <property type="entry name" value="CinA_C"/>
</dbReference>
<dbReference type="NCBIfam" id="TIGR00199">
    <property type="entry name" value="PncC_domain"/>
    <property type="match status" value="1"/>
</dbReference>
<dbReference type="SUPFAM" id="SSF142433">
    <property type="entry name" value="CinA-like"/>
    <property type="match status" value="1"/>
</dbReference>
<gene>
    <name evidence="3" type="ORF">JIN87_25965</name>
</gene>
<reference evidence="3" key="1">
    <citation type="submission" date="2021-01" db="EMBL/GenBank/DDBJ databases">
        <title>Modified the classification status of verrucomicrobia.</title>
        <authorList>
            <person name="Feng X."/>
        </authorList>
    </citation>
    <scope>NUCLEOTIDE SEQUENCE</scope>
    <source>
        <strain evidence="3">KCTC 13126</strain>
    </source>
</reference>
<dbReference type="Pfam" id="PF00994">
    <property type="entry name" value="MoCF_biosynth"/>
    <property type="match status" value="1"/>
</dbReference>
<dbReference type="Gene3D" id="3.90.950.20">
    <property type="entry name" value="CinA-like"/>
    <property type="match status" value="1"/>
</dbReference>
<comment type="similarity">
    <text evidence="1">Belongs to the CinA family.</text>
</comment>
<feature type="domain" description="MoaB/Mog" evidence="2">
    <location>
        <begin position="8"/>
        <end position="175"/>
    </location>
</feature>
<dbReference type="SUPFAM" id="SSF53218">
    <property type="entry name" value="Molybdenum cofactor biosynthesis proteins"/>
    <property type="match status" value="1"/>
</dbReference>
<dbReference type="InterPro" id="IPR050101">
    <property type="entry name" value="CinA"/>
</dbReference>
<evidence type="ECO:0000313" key="3">
    <source>
        <dbReference type="EMBL" id="MBK1880358.1"/>
    </source>
</evidence>
<dbReference type="InterPro" id="IPR001453">
    <property type="entry name" value="MoaB/Mog_dom"/>
</dbReference>
<keyword evidence="4" id="KW-1185">Reference proteome</keyword>
<name>A0A934VU37_9BACT</name>
<protein>
    <recommendedName>
        <fullName evidence="1">CinA-like protein</fullName>
    </recommendedName>
</protein>
<dbReference type="NCBIfam" id="NF001813">
    <property type="entry name" value="PRK00549.1"/>
    <property type="match status" value="1"/>
</dbReference>
<evidence type="ECO:0000256" key="1">
    <source>
        <dbReference type="HAMAP-Rule" id="MF_00226"/>
    </source>
</evidence>
<dbReference type="InterPro" id="IPR036653">
    <property type="entry name" value="CinA-like_C"/>
</dbReference>
<dbReference type="HAMAP" id="MF_00226_B">
    <property type="entry name" value="CinA_B"/>
    <property type="match status" value="1"/>
</dbReference>
<organism evidence="3 4">
    <name type="scientific">Pelagicoccus mobilis</name>
    <dbReference type="NCBI Taxonomy" id="415221"/>
    <lineage>
        <taxon>Bacteria</taxon>
        <taxon>Pseudomonadati</taxon>
        <taxon>Verrucomicrobiota</taxon>
        <taxon>Opitutia</taxon>
        <taxon>Puniceicoccales</taxon>
        <taxon>Pelagicoccaceae</taxon>
        <taxon>Pelagicoccus</taxon>
    </lineage>
</organism>
<dbReference type="PIRSF" id="PIRSF006728">
    <property type="entry name" value="CinA"/>
    <property type="match status" value="1"/>
</dbReference>
<dbReference type="PANTHER" id="PTHR13939">
    <property type="entry name" value="NICOTINAMIDE-NUCLEOTIDE AMIDOHYDROLASE PNCC"/>
    <property type="match status" value="1"/>
</dbReference>
<dbReference type="RefSeq" id="WP_200359241.1">
    <property type="nucleotide sequence ID" value="NZ_JAENIL010000084.1"/>
</dbReference>
<evidence type="ECO:0000313" key="4">
    <source>
        <dbReference type="Proteomes" id="UP000617628"/>
    </source>
</evidence>
<dbReference type="Pfam" id="PF18146">
    <property type="entry name" value="CinA_KH"/>
    <property type="match status" value="1"/>
</dbReference>
<sequence length="415" mass="45798">MPSHPKIILLTLGEELLLGLTANGHLTFVGDQLRQAGTPMHANVTISDAPEDIELFFEEYWKRADVLITTGGLGPTVDDRTKEVIGECLGEELVYDPEVMQAIEDRFKALGLKLNENNRKQAYHFKNAEVLHNPNGTAPGLWLEKDGKILAMLPGPPHELQPMFKDQVMPRLLEKELVQDHENYIQIRTTGVGESNLETMLQPIADREEGLELAYCAHPGMVDFRMSFPNEVNPYDRLTELAAECKEMLGEDFLTIGNDSLLEIVSKTMRRKKLRLSTVESCTGGYIANEITNLPGSSEYFVGGLATYSTGAKEDIISVPTDMIQQHGAVSEEVAMAMATGVAERLESDYAISCTGYIGPGGGTEKDPVGTVYIGLHTPTGTFAKRFSFRGPRIAQKRRVFNAAIDLIRRDLAKG</sequence>